<keyword evidence="1" id="KW-0732">Signal</keyword>
<dbReference type="Proteomes" id="UP001501788">
    <property type="component" value="Unassembled WGS sequence"/>
</dbReference>
<reference evidence="3" key="1">
    <citation type="journal article" date="2019" name="Int. J. Syst. Evol. Microbiol.">
        <title>The Global Catalogue of Microorganisms (GCM) 10K type strain sequencing project: providing services to taxonomists for standard genome sequencing and annotation.</title>
        <authorList>
            <consortium name="The Broad Institute Genomics Platform"/>
            <consortium name="The Broad Institute Genome Sequencing Center for Infectious Disease"/>
            <person name="Wu L."/>
            <person name="Ma J."/>
        </authorList>
    </citation>
    <scope>NUCLEOTIDE SEQUENCE [LARGE SCALE GENOMIC DNA]</scope>
    <source>
        <strain evidence="3">JCM 31890</strain>
    </source>
</reference>
<evidence type="ECO:0000313" key="3">
    <source>
        <dbReference type="Proteomes" id="UP001501788"/>
    </source>
</evidence>
<feature type="signal peptide" evidence="1">
    <location>
        <begin position="1"/>
        <end position="22"/>
    </location>
</feature>
<accession>A0ABP8L7V6</accession>
<proteinExistence type="predicted"/>
<feature type="chain" id="PRO_5046534920" description="BIG2 domain-containing protein" evidence="1">
    <location>
        <begin position="23"/>
        <end position="389"/>
    </location>
</feature>
<dbReference type="PROSITE" id="PS51257">
    <property type="entry name" value="PROKAR_LIPOPROTEIN"/>
    <property type="match status" value="1"/>
</dbReference>
<comment type="caution">
    <text evidence="2">The sequence shown here is derived from an EMBL/GenBank/DDBJ whole genome shotgun (WGS) entry which is preliminary data.</text>
</comment>
<name>A0ABP8L7V6_9BURK</name>
<sequence length="389" mass="39576">MQMLKIYKFWMVMVAAFLSACGGGGGLPGNQTGDAQLRVYPPISAVTVPVGAGYAAVEIRGGDRPYAVFSNHPAISVTLVDGNIMQIRALAAIDSGSTGTAGGTTPKAWFTDKNGIKTVEIQVSTFTIPLNNTIPGSIVLLPNETRSGVVSSGFAPYTYSSANNGVATISGNSSGQYTITGVAAGSTTVQVTDAVGAKVTINVEVRSAPVVELEVTPASGSGRVGSSLVFDIKGGVAPYTVLSNSPSVATASVSGRTLTVQLLLVGSTSLVVRDATGATKTVGVTATAIQSTPLIITPPSQEVADTSTADVVYTLGDGVPPFIPVVPLANQTLVRPEISSDNTKLTLKVGSQGNRCVTGDQTIVVQVFDQTGVAKNATLVIRDTGAACP</sequence>
<protein>
    <recommendedName>
        <fullName evidence="4">BIG2 domain-containing protein</fullName>
    </recommendedName>
</protein>
<dbReference type="Gene3D" id="2.60.40.1080">
    <property type="match status" value="1"/>
</dbReference>
<keyword evidence="3" id="KW-1185">Reference proteome</keyword>
<evidence type="ECO:0000256" key="1">
    <source>
        <dbReference type="SAM" id="SignalP"/>
    </source>
</evidence>
<gene>
    <name evidence="2" type="ORF">GCM10023090_15550</name>
</gene>
<dbReference type="EMBL" id="BAABEX010000009">
    <property type="protein sequence ID" value="GAA4423381.1"/>
    <property type="molecule type" value="Genomic_DNA"/>
</dbReference>
<evidence type="ECO:0008006" key="4">
    <source>
        <dbReference type="Google" id="ProtNLM"/>
    </source>
</evidence>
<organism evidence="2 3">
    <name type="scientific">Acidovorax lacteus</name>
    <dbReference type="NCBI Taxonomy" id="1924988"/>
    <lineage>
        <taxon>Bacteria</taxon>
        <taxon>Pseudomonadati</taxon>
        <taxon>Pseudomonadota</taxon>
        <taxon>Betaproteobacteria</taxon>
        <taxon>Burkholderiales</taxon>
        <taxon>Comamonadaceae</taxon>
        <taxon>Acidovorax</taxon>
    </lineage>
</organism>
<evidence type="ECO:0000313" key="2">
    <source>
        <dbReference type="EMBL" id="GAA4423381.1"/>
    </source>
</evidence>
<dbReference type="RefSeq" id="WP_345062948.1">
    <property type="nucleotide sequence ID" value="NZ_BAABEX010000009.1"/>
</dbReference>